<dbReference type="OrthoDB" id="66095at2759"/>
<gene>
    <name evidence="2" type="ORF">FZEAL_6698</name>
</gene>
<dbReference type="Proteomes" id="UP000635477">
    <property type="component" value="Unassembled WGS sequence"/>
</dbReference>
<organism evidence="2 3">
    <name type="scientific">Fusarium zealandicum</name>
    <dbReference type="NCBI Taxonomy" id="1053134"/>
    <lineage>
        <taxon>Eukaryota</taxon>
        <taxon>Fungi</taxon>
        <taxon>Dikarya</taxon>
        <taxon>Ascomycota</taxon>
        <taxon>Pezizomycotina</taxon>
        <taxon>Sordariomycetes</taxon>
        <taxon>Hypocreomycetidae</taxon>
        <taxon>Hypocreales</taxon>
        <taxon>Nectriaceae</taxon>
        <taxon>Fusarium</taxon>
        <taxon>Fusarium staphyleae species complex</taxon>
    </lineage>
</organism>
<name>A0A8H4UI28_9HYPO</name>
<evidence type="ECO:0008006" key="4">
    <source>
        <dbReference type="Google" id="ProtNLM"/>
    </source>
</evidence>
<keyword evidence="3" id="KW-1185">Reference proteome</keyword>
<dbReference type="AlphaFoldDB" id="A0A8H4UI28"/>
<dbReference type="EMBL" id="JABEYC010000501">
    <property type="protein sequence ID" value="KAF4976673.1"/>
    <property type="molecule type" value="Genomic_DNA"/>
</dbReference>
<reference evidence="2" key="1">
    <citation type="journal article" date="2020" name="BMC Genomics">
        <title>Correction to: Identification and distribution of gene clusters required for synthesis of sphingolipid metabolism inhibitors in diverse species of the filamentous fungus Fusarium.</title>
        <authorList>
            <person name="Kim H.S."/>
            <person name="Lohmar J.M."/>
            <person name="Busman M."/>
            <person name="Brown D.W."/>
            <person name="Naumann T.A."/>
            <person name="Divon H.H."/>
            <person name="Lysoe E."/>
            <person name="Uhlig S."/>
            <person name="Proctor R.H."/>
        </authorList>
    </citation>
    <scope>NUCLEOTIDE SEQUENCE</scope>
    <source>
        <strain evidence="2">NRRL 22465</strain>
    </source>
</reference>
<comment type="caution">
    <text evidence="2">The sequence shown here is derived from an EMBL/GenBank/DDBJ whole genome shotgun (WGS) entry which is preliminary data.</text>
</comment>
<accession>A0A8H4UI28</accession>
<proteinExistence type="predicted"/>
<reference evidence="2" key="2">
    <citation type="submission" date="2020-05" db="EMBL/GenBank/DDBJ databases">
        <authorList>
            <person name="Kim H.-S."/>
            <person name="Proctor R.H."/>
            <person name="Brown D.W."/>
        </authorList>
    </citation>
    <scope>NUCLEOTIDE SEQUENCE</scope>
    <source>
        <strain evidence="2">NRRL 22465</strain>
    </source>
</reference>
<evidence type="ECO:0000313" key="2">
    <source>
        <dbReference type="EMBL" id="KAF4976673.1"/>
    </source>
</evidence>
<protein>
    <recommendedName>
        <fullName evidence="4">Ankyrin repeat protein</fullName>
    </recommendedName>
</protein>
<evidence type="ECO:0000256" key="1">
    <source>
        <dbReference type="SAM" id="MobiDB-lite"/>
    </source>
</evidence>
<evidence type="ECO:0000313" key="3">
    <source>
        <dbReference type="Proteomes" id="UP000635477"/>
    </source>
</evidence>
<feature type="region of interest" description="Disordered" evidence="1">
    <location>
        <begin position="23"/>
        <end position="42"/>
    </location>
</feature>
<sequence length="350" mass="39839">MAHIIPQAVLHRLRNLRDLVYQDESQGDGNEPNAAQSSNEPFSPTPIDVVVTRIMLCKSKRLPPSIVDVIFDFAEYWAHSSNEMDYLAEHGDPLKINGSSPIENKFLLRSLPVGLTGIQGKKELAEVLAYDTNEAKPRPLGNEHDPTYFAKIADYPTPKLLHPVRKVVFTIRSRDQGWGGERERRHPYSGSWTWFEAGLERFDKDQTCDPLCTYDVRFKSSASTASPLPVCGLRPLYPSIVPEEGEEGEEGKFNYTFPLSHQDKWIIQINKTAHRAYQDHVVTWSYLDNVAPESDDAQKLEEEGRGRETGDGWFVRDLKLGDVVTIWAKARFPAWVNRVEKVKVDVYWAV</sequence>